<proteinExistence type="predicted"/>
<feature type="compositionally biased region" description="Basic and acidic residues" evidence="1">
    <location>
        <begin position="117"/>
        <end position="133"/>
    </location>
</feature>
<feature type="compositionally biased region" description="Basic and acidic residues" evidence="1">
    <location>
        <begin position="167"/>
        <end position="180"/>
    </location>
</feature>
<feature type="compositionally biased region" description="Polar residues" evidence="1">
    <location>
        <begin position="200"/>
        <end position="212"/>
    </location>
</feature>
<feature type="compositionally biased region" description="Basic and acidic residues" evidence="1">
    <location>
        <begin position="257"/>
        <end position="269"/>
    </location>
</feature>
<sequence>MKKTTKIILLSISIPVATVATSVGIYYGVVNNSQTNKNTPKPTPSDKSNSNNNSKQNTDNSSEKISTETSKENSNNSDKTTNETDATKKESDSTKDSKNNEDSSNNTNTDENSSEINSKETTSESDENTKPAETEDSNNTSTENETSKDDEKDSDSNTNPENNEETSENKNDTETSKDQENTETDTESNTYSENKDSGDSSETTDPGNGSDSSSEEADSTNEKESDSETPVDTENNDNSSNSVDNTEKGTETNTDNEDNKDSSETKESNNQDGNSDSTTDGENTGDSSSDSTDVESPNETDATEKESDTTADSESNNDSSETENKDTEEDEESKLENNVAPYSAHERSAVNSLGEDETIFVRPPFAAKFLLKANNKDITVVFDHLDSPGQRKASKSKEKYEFKPSKDEAKAAFPDKAKNIKISNQGAQEFSEFLAIEDLLKYYKGEFKSSLTIFGGDTNIHKENFSMGDVFSDNVGSTLDRNLEIFEKNGKKKDWNEKYLTSLGNKGDNYSEQYDKMFFINDDEANFGVEVIKDQDAKQFKIDTYKTFEYFISKEILKRLEGYKNDYKMGDSGIIKYGISDHAPVFTDINLKNVTKINTIKVDKKVDEDFEGYRKKDNTIRIAHWNILNFHGGEMKSTAIAHIIYKSGFDIIGLTEIDHNEGSRVQEIVDKLNELVGSQRFKCVIQNAKDTEVPEFLVESKRFGDKQEEEVAIIYDSENFKYKNSKTFAKKIRFFASDKK</sequence>
<evidence type="ECO:0000313" key="4">
    <source>
        <dbReference type="Proteomes" id="UP000718793"/>
    </source>
</evidence>
<dbReference type="EMBL" id="JAHMHH010000001">
    <property type="protein sequence ID" value="MBU4692110.1"/>
    <property type="molecule type" value="Genomic_DNA"/>
</dbReference>
<evidence type="ECO:0000313" key="3">
    <source>
        <dbReference type="EMBL" id="MBU4692110.1"/>
    </source>
</evidence>
<feature type="compositionally biased region" description="Low complexity" evidence="1">
    <location>
        <begin position="45"/>
        <end position="60"/>
    </location>
</feature>
<feature type="compositionally biased region" description="Basic and acidic residues" evidence="1">
    <location>
        <begin position="145"/>
        <end position="155"/>
    </location>
</feature>
<keyword evidence="4" id="KW-1185">Reference proteome</keyword>
<reference evidence="3" key="1">
    <citation type="submission" date="2021-06" db="EMBL/GenBank/DDBJ databases">
        <title>Novel Mycoplasma species detected in California sea lions (Zalophus californianus) from the USA.</title>
        <authorList>
            <person name="Volokhov D.V."/>
            <person name="Furtak V.A."/>
            <person name="Zagorodnyaya T.A."/>
        </authorList>
    </citation>
    <scope>NUCLEOTIDE SEQUENCE [LARGE SCALE GENOMIC DNA]</scope>
    <source>
        <strain evidence="3">CSL 5346</strain>
    </source>
</reference>
<keyword evidence="2" id="KW-0472">Membrane</keyword>
<feature type="compositionally biased region" description="Basic and acidic residues" evidence="1">
    <location>
        <begin position="61"/>
        <end position="71"/>
    </location>
</feature>
<dbReference type="RefSeq" id="WP_216488408.1">
    <property type="nucleotide sequence ID" value="NZ_JAHMHH010000001.1"/>
</dbReference>
<feature type="compositionally biased region" description="Low complexity" evidence="1">
    <location>
        <begin position="102"/>
        <end position="116"/>
    </location>
</feature>
<feature type="compositionally biased region" description="Low complexity" evidence="1">
    <location>
        <begin position="310"/>
        <end position="319"/>
    </location>
</feature>
<evidence type="ECO:0000256" key="1">
    <source>
        <dbReference type="SAM" id="MobiDB-lite"/>
    </source>
</evidence>
<feature type="compositionally biased region" description="Polar residues" evidence="1">
    <location>
        <begin position="270"/>
        <end position="291"/>
    </location>
</feature>
<feature type="region of interest" description="Disordered" evidence="1">
    <location>
        <begin position="31"/>
        <end position="349"/>
    </location>
</feature>
<feature type="compositionally biased region" description="Basic and acidic residues" evidence="1">
    <location>
        <begin position="80"/>
        <end position="101"/>
    </location>
</feature>
<evidence type="ECO:0000256" key="2">
    <source>
        <dbReference type="SAM" id="Phobius"/>
    </source>
</evidence>
<gene>
    <name evidence="3" type="ORF">KQ875_00665</name>
</gene>
<keyword evidence="2" id="KW-0812">Transmembrane</keyword>
<name>A0ABS6DQI2_9MOLU</name>
<feature type="transmembrane region" description="Helical" evidence="2">
    <location>
        <begin position="7"/>
        <end position="29"/>
    </location>
</feature>
<keyword evidence="2" id="KW-1133">Transmembrane helix</keyword>
<comment type="caution">
    <text evidence="3">The sequence shown here is derived from an EMBL/GenBank/DDBJ whole genome shotgun (WGS) entry which is preliminary data.</text>
</comment>
<accession>A0ABS6DQI2</accession>
<organism evidence="3 4">
    <name type="scientific">Mycoplasma zalophi</name>
    <dbReference type="NCBI Taxonomy" id="191287"/>
    <lineage>
        <taxon>Bacteria</taxon>
        <taxon>Bacillati</taxon>
        <taxon>Mycoplasmatota</taxon>
        <taxon>Mollicutes</taxon>
        <taxon>Mycoplasmataceae</taxon>
        <taxon>Mycoplasma</taxon>
    </lineage>
</organism>
<protein>
    <recommendedName>
        <fullName evidence="5">Endonuclease/exonuclease/phosphatase domain-containing protein</fullName>
    </recommendedName>
</protein>
<dbReference type="Proteomes" id="UP000718793">
    <property type="component" value="Unassembled WGS sequence"/>
</dbReference>
<evidence type="ECO:0008006" key="5">
    <source>
        <dbReference type="Google" id="ProtNLM"/>
    </source>
</evidence>